<gene>
    <name evidence="1" type="ORF">GQF03_15780</name>
</gene>
<evidence type="ECO:0000313" key="2">
    <source>
        <dbReference type="Proteomes" id="UP000445696"/>
    </source>
</evidence>
<dbReference type="EMBL" id="WTVA01000015">
    <property type="protein sequence ID" value="MZR23797.1"/>
    <property type="molecule type" value="Genomic_DNA"/>
</dbReference>
<dbReference type="Proteomes" id="UP000445696">
    <property type="component" value="Unassembled WGS sequence"/>
</dbReference>
<sequence>MTFQVANRKGIPIFDKIQILLNFLALLMAIDKDFEPSFYLDSASGVTLFVVACLDIPRKTMKLPVGG</sequence>
<reference evidence="1 2" key="1">
    <citation type="journal article" date="2014" name="Int. J. Syst. Evol. Microbiol.">
        <title>Sneathiella chungangensis sp. nov., isolated from a marine sand, and emended description of the genus Sneathiella.</title>
        <authorList>
            <person name="Siamphan C."/>
            <person name="Kim H."/>
            <person name="Lee J.S."/>
            <person name="Kim W."/>
        </authorList>
    </citation>
    <scope>NUCLEOTIDE SEQUENCE [LARGE SCALE GENOMIC DNA]</scope>
    <source>
        <strain evidence="1 2">KCTC 32476</strain>
    </source>
</reference>
<organism evidence="1 2">
    <name type="scientific">Sneathiella chungangensis</name>
    <dbReference type="NCBI Taxonomy" id="1418234"/>
    <lineage>
        <taxon>Bacteria</taxon>
        <taxon>Pseudomonadati</taxon>
        <taxon>Pseudomonadota</taxon>
        <taxon>Alphaproteobacteria</taxon>
        <taxon>Sneathiellales</taxon>
        <taxon>Sneathiellaceae</taxon>
        <taxon>Sneathiella</taxon>
    </lineage>
</organism>
<protein>
    <submittedName>
        <fullName evidence="1">Uncharacterized protein</fullName>
    </submittedName>
</protein>
<accession>A0A845MKU8</accession>
<proteinExistence type="predicted"/>
<evidence type="ECO:0000313" key="1">
    <source>
        <dbReference type="EMBL" id="MZR23797.1"/>
    </source>
</evidence>
<keyword evidence="2" id="KW-1185">Reference proteome</keyword>
<name>A0A845MKU8_9PROT</name>
<dbReference type="RefSeq" id="WP_162858486.1">
    <property type="nucleotide sequence ID" value="NZ_JBHSDG010000003.1"/>
</dbReference>
<dbReference type="AlphaFoldDB" id="A0A845MKU8"/>
<comment type="caution">
    <text evidence="1">The sequence shown here is derived from an EMBL/GenBank/DDBJ whole genome shotgun (WGS) entry which is preliminary data.</text>
</comment>